<accession>A0A2P7AW09</accession>
<name>A0A2P7AW09_9HYPH</name>
<sequence>MNTSRHINTFDGLKSQGLQALSNSSNVVRLHTATAKNRALLKLWTTEELEALTDPEWLIADILPENGFAVIFGPPGSKKSFIALDWASCIASGQSWNGREVKQGDVVYIYAEGKSALKLRNAAWREHHKVEPEGLRFINQAVNVSDPNKVKHLIASIRAGGVNPQFLIIDTLARNFGNGDENSAKDMNAFVAGADALREAFPGCTVLVVHHTGKDARHGARGSSVLNGAEDTAIEAVSGADAKQGHINCKKQKDADCFATMGFRLLPVGKSAVLDWSTVTSAGAASGAVQVRITQSDIAILKAILAFPDGVTFTELRSHSKVTDRTFADAVKRLKEQGKLLYDDVSKLYSAGPDRSAEPH</sequence>
<dbReference type="AlphaFoldDB" id="A0A2P7AW09"/>
<reference evidence="2" key="1">
    <citation type="submission" date="2017-11" db="EMBL/GenBank/DDBJ databases">
        <authorList>
            <person name="Kuznetsova I."/>
            <person name="Sazanova A."/>
            <person name="Chirak E."/>
            <person name="Safronova V."/>
            <person name="Willems A."/>
        </authorList>
    </citation>
    <scope>NUCLEOTIDE SEQUENCE [LARGE SCALE GENOMIC DNA]</scope>
    <source>
        <strain evidence="2">PEPV15</strain>
    </source>
</reference>
<evidence type="ECO:0008006" key="3">
    <source>
        <dbReference type="Google" id="ProtNLM"/>
    </source>
</evidence>
<evidence type="ECO:0000313" key="2">
    <source>
        <dbReference type="Proteomes" id="UP000241158"/>
    </source>
</evidence>
<gene>
    <name evidence="1" type="ORF">CU100_12410</name>
</gene>
<organism evidence="1 2">
    <name type="scientific">Phyllobacterium endophyticum</name>
    <dbReference type="NCBI Taxonomy" id="1149773"/>
    <lineage>
        <taxon>Bacteria</taxon>
        <taxon>Pseudomonadati</taxon>
        <taxon>Pseudomonadota</taxon>
        <taxon>Alphaproteobacteria</taxon>
        <taxon>Hyphomicrobiales</taxon>
        <taxon>Phyllobacteriaceae</taxon>
        <taxon>Phyllobacterium</taxon>
    </lineage>
</organism>
<dbReference type="RefSeq" id="WP_106716844.1">
    <property type="nucleotide sequence ID" value="NZ_JACHXT010000001.1"/>
</dbReference>
<dbReference type="SUPFAM" id="SSF52540">
    <property type="entry name" value="P-loop containing nucleoside triphosphate hydrolases"/>
    <property type="match status" value="1"/>
</dbReference>
<dbReference type="OrthoDB" id="1496333at2"/>
<protein>
    <recommendedName>
        <fullName evidence="3">AAA family ATPase</fullName>
    </recommendedName>
</protein>
<evidence type="ECO:0000313" key="1">
    <source>
        <dbReference type="EMBL" id="PSH58402.1"/>
    </source>
</evidence>
<proteinExistence type="predicted"/>
<dbReference type="Proteomes" id="UP000241158">
    <property type="component" value="Unassembled WGS sequence"/>
</dbReference>
<comment type="caution">
    <text evidence="1">The sequence shown here is derived from an EMBL/GenBank/DDBJ whole genome shotgun (WGS) entry which is preliminary data.</text>
</comment>
<dbReference type="Gene3D" id="3.40.50.300">
    <property type="entry name" value="P-loop containing nucleotide triphosphate hydrolases"/>
    <property type="match status" value="1"/>
</dbReference>
<keyword evidence="2" id="KW-1185">Reference proteome</keyword>
<dbReference type="InterPro" id="IPR027417">
    <property type="entry name" value="P-loop_NTPase"/>
</dbReference>
<dbReference type="Pfam" id="PF13481">
    <property type="entry name" value="AAA_25"/>
    <property type="match status" value="1"/>
</dbReference>
<dbReference type="EMBL" id="PGGN01000002">
    <property type="protein sequence ID" value="PSH58402.1"/>
    <property type="molecule type" value="Genomic_DNA"/>
</dbReference>